<reference evidence="2" key="1">
    <citation type="submission" date="2018-09" db="EMBL/GenBank/DDBJ databases">
        <authorList>
            <person name="Zhu H."/>
        </authorList>
    </citation>
    <scope>NUCLEOTIDE SEQUENCE [LARGE SCALE GENOMIC DNA]</scope>
    <source>
        <strain evidence="2">K2R23-3</strain>
    </source>
</reference>
<sequence>MKTFYDVQQLLKQFGTYIYTKDKNADIELMQMELKELYDGGILSVREYQTAVLILKSNQTNK</sequence>
<evidence type="ECO:0000313" key="2">
    <source>
        <dbReference type="Proteomes" id="UP000265725"/>
    </source>
</evidence>
<dbReference type="InterPro" id="IPR009256">
    <property type="entry name" value="YqgQ-like"/>
</dbReference>
<dbReference type="EMBL" id="CP032418">
    <property type="protein sequence ID" value="AYC29571.1"/>
    <property type="molecule type" value="Genomic_DNA"/>
</dbReference>
<dbReference type="Proteomes" id="UP000265725">
    <property type="component" value="Chromosome"/>
</dbReference>
<dbReference type="OrthoDB" id="2361671at2"/>
<dbReference type="KEGG" id="paek:D3873_06620"/>
<accession>A0A385YSU8</accession>
<dbReference type="InterPro" id="IPR023164">
    <property type="entry name" value="YqgQ-like_sf"/>
</dbReference>
<dbReference type="AlphaFoldDB" id="A0A385YSU8"/>
<keyword evidence="2" id="KW-1185">Reference proteome</keyword>
<dbReference type="SUPFAM" id="SSF158379">
    <property type="entry name" value="YqgQ-like"/>
    <property type="match status" value="1"/>
</dbReference>
<dbReference type="Gene3D" id="1.10.287.760">
    <property type="entry name" value="YqgQ-like"/>
    <property type="match status" value="1"/>
</dbReference>
<dbReference type="RefSeq" id="WP_119883311.1">
    <property type="nucleotide sequence ID" value="NZ_CP032418.1"/>
</dbReference>
<gene>
    <name evidence="1" type="ORF">D3873_06620</name>
</gene>
<name>A0A385YSU8_9BACL</name>
<organism evidence="1 2">
    <name type="scientific">Paenisporosarcina cavernae</name>
    <dbReference type="NCBI Taxonomy" id="2320858"/>
    <lineage>
        <taxon>Bacteria</taxon>
        <taxon>Bacillati</taxon>
        <taxon>Bacillota</taxon>
        <taxon>Bacilli</taxon>
        <taxon>Bacillales</taxon>
        <taxon>Caryophanaceae</taxon>
        <taxon>Paenisporosarcina</taxon>
    </lineage>
</organism>
<proteinExistence type="predicted"/>
<protein>
    <submittedName>
        <fullName evidence="1">DUF910 family protein</fullName>
    </submittedName>
</protein>
<evidence type="ECO:0000313" key="1">
    <source>
        <dbReference type="EMBL" id="AYC29571.1"/>
    </source>
</evidence>
<dbReference type="Pfam" id="PF06014">
    <property type="entry name" value="YqgQ-like"/>
    <property type="match status" value="1"/>
</dbReference>